<feature type="domain" description="NnrU" evidence="7">
    <location>
        <begin position="59"/>
        <end position="196"/>
    </location>
</feature>
<dbReference type="Gene3D" id="1.20.120.1630">
    <property type="match status" value="1"/>
</dbReference>
<protein>
    <submittedName>
        <fullName evidence="8">Isoprenylcysteine carboxylmethyltransferase family protein</fullName>
    </submittedName>
</protein>
<feature type="transmembrane region" description="Helical" evidence="6">
    <location>
        <begin position="123"/>
        <end position="144"/>
    </location>
</feature>
<dbReference type="RefSeq" id="WP_345505661.1">
    <property type="nucleotide sequence ID" value="NZ_BAABIW010000002.1"/>
</dbReference>
<evidence type="ECO:0000256" key="1">
    <source>
        <dbReference type="ARBA" id="ARBA00004141"/>
    </source>
</evidence>
<gene>
    <name evidence="8" type="ORF">GCM10023258_03100</name>
</gene>
<feature type="transmembrane region" description="Helical" evidence="6">
    <location>
        <begin position="7"/>
        <end position="30"/>
    </location>
</feature>
<keyword evidence="4 6" id="KW-1133">Transmembrane helix</keyword>
<reference evidence="9" key="1">
    <citation type="journal article" date="2019" name="Int. J. Syst. Evol. Microbiol.">
        <title>The Global Catalogue of Microorganisms (GCM) 10K type strain sequencing project: providing services to taxonomists for standard genome sequencing and annotation.</title>
        <authorList>
            <consortium name="The Broad Institute Genomics Platform"/>
            <consortium name="The Broad Institute Genome Sequencing Center for Infectious Disease"/>
            <person name="Wu L."/>
            <person name="Ma J."/>
        </authorList>
    </citation>
    <scope>NUCLEOTIDE SEQUENCE [LARGE SCALE GENOMIC DNA]</scope>
    <source>
        <strain evidence="9">JCM 17687</strain>
    </source>
</reference>
<evidence type="ECO:0000313" key="9">
    <source>
        <dbReference type="Proteomes" id="UP001500427"/>
    </source>
</evidence>
<proteinExistence type="inferred from homology"/>
<dbReference type="Pfam" id="PF07298">
    <property type="entry name" value="NnrU"/>
    <property type="match status" value="1"/>
</dbReference>
<evidence type="ECO:0000256" key="4">
    <source>
        <dbReference type="ARBA" id="ARBA00022989"/>
    </source>
</evidence>
<dbReference type="InterPro" id="IPR009915">
    <property type="entry name" value="NnrU_dom"/>
</dbReference>
<comment type="caution">
    <text evidence="8">The sequence shown here is derived from an EMBL/GenBank/DDBJ whole genome shotgun (WGS) entry which is preliminary data.</text>
</comment>
<dbReference type="Proteomes" id="UP001500427">
    <property type="component" value="Unassembled WGS sequence"/>
</dbReference>
<dbReference type="PANTHER" id="PTHR31040">
    <property type="entry name" value="NURIM"/>
    <property type="match status" value="1"/>
</dbReference>
<accession>A0ABP9J0W6</accession>
<evidence type="ECO:0000259" key="7">
    <source>
        <dbReference type="Pfam" id="PF07298"/>
    </source>
</evidence>
<dbReference type="PANTHER" id="PTHR31040:SF1">
    <property type="entry name" value="NURIM"/>
    <property type="match status" value="1"/>
</dbReference>
<feature type="transmembrane region" description="Helical" evidence="6">
    <location>
        <begin position="50"/>
        <end position="70"/>
    </location>
</feature>
<comment type="similarity">
    <text evidence="2">Belongs to the nurim family.</text>
</comment>
<sequence length="254" mass="27931">MTRRHAYLLVSGVAWGGFLLVIAWTAAFLAGVVVDPTVDASLRHPQRLPTAGAVGVDVGLLLLFAVQHSVMARRPVKERLRRWLPAELERATYVLATDACLVLLLLLWQPWDGQVWLVEGPLATVLWVLCAAGWLLAIVATNAVDHLELVGLRQAGWGRRHHLAGDGSTSSLHVTGLYAVVRHPLMTGLLLAFWATPRMSAPHLLFATATTAYVAVGIHFEERDLRRTFGRAYADYAARVPALLPILRPRVTRP</sequence>
<name>A0ABP9J0W6_9MICO</name>
<organism evidence="8 9">
    <name type="scientific">Terrabacter aeriphilus</name>
    <dbReference type="NCBI Taxonomy" id="515662"/>
    <lineage>
        <taxon>Bacteria</taxon>
        <taxon>Bacillati</taxon>
        <taxon>Actinomycetota</taxon>
        <taxon>Actinomycetes</taxon>
        <taxon>Micrococcales</taxon>
        <taxon>Intrasporangiaceae</taxon>
        <taxon>Terrabacter</taxon>
    </lineage>
</organism>
<evidence type="ECO:0000256" key="2">
    <source>
        <dbReference type="ARBA" id="ARBA00010631"/>
    </source>
</evidence>
<keyword evidence="5 6" id="KW-0472">Membrane</keyword>
<feature type="transmembrane region" description="Helical" evidence="6">
    <location>
        <begin position="91"/>
        <end position="111"/>
    </location>
</feature>
<comment type="subcellular location">
    <subcellularLocation>
        <location evidence="1">Membrane</location>
        <topology evidence="1">Multi-pass membrane protein</topology>
    </subcellularLocation>
</comment>
<keyword evidence="9" id="KW-1185">Reference proteome</keyword>
<evidence type="ECO:0000256" key="3">
    <source>
        <dbReference type="ARBA" id="ARBA00022692"/>
    </source>
</evidence>
<evidence type="ECO:0000256" key="6">
    <source>
        <dbReference type="SAM" id="Phobius"/>
    </source>
</evidence>
<dbReference type="InterPro" id="IPR033580">
    <property type="entry name" value="Nurim-like"/>
</dbReference>
<dbReference type="EMBL" id="BAABIW010000002">
    <property type="protein sequence ID" value="GAA5017029.1"/>
    <property type="molecule type" value="Genomic_DNA"/>
</dbReference>
<evidence type="ECO:0000256" key="5">
    <source>
        <dbReference type="ARBA" id="ARBA00023136"/>
    </source>
</evidence>
<evidence type="ECO:0000313" key="8">
    <source>
        <dbReference type="EMBL" id="GAA5017029.1"/>
    </source>
</evidence>
<keyword evidence="3 6" id="KW-0812">Transmembrane</keyword>